<dbReference type="InterPro" id="IPR024474">
    <property type="entry name" value="Znf_dom_IS66"/>
</dbReference>
<evidence type="ECO:0000313" key="4">
    <source>
        <dbReference type="EMBL" id="VVP80243.1"/>
    </source>
</evidence>
<name>A0A5E7SAJ4_PSEFL</name>
<sequence>MTSSPNLDQMTPEQLRALAEQVMQLLSQVDSMGQKIHRLETVNEQLAHEIAFLKRHKFAKRSEQLSPDQGILPDNLLDADIAAIEAEPNAVNPQPAPTEPRQKPKRAPLPPQFPRTVIRHEPENTQCACGCQLQRIGEDVSEKLDYTPGVFTVEQHVRGKWACRQCETLI</sequence>
<dbReference type="AlphaFoldDB" id="A0A5E7SAJ4"/>
<feature type="domain" description="Transposase TnpC homeodomain" evidence="3">
    <location>
        <begin position="45"/>
        <end position="118"/>
    </location>
</feature>
<dbReference type="PANTHER" id="PTHR33678">
    <property type="entry name" value="BLL1576 PROTEIN"/>
    <property type="match status" value="1"/>
</dbReference>
<evidence type="ECO:0000259" key="3">
    <source>
        <dbReference type="Pfam" id="PF13007"/>
    </source>
</evidence>
<evidence type="ECO:0000313" key="5">
    <source>
        <dbReference type="Proteomes" id="UP000327191"/>
    </source>
</evidence>
<dbReference type="EMBL" id="CABVJE010000002">
    <property type="protein sequence ID" value="VVP80243.1"/>
    <property type="molecule type" value="Genomic_DNA"/>
</dbReference>
<dbReference type="InterPro" id="IPR052344">
    <property type="entry name" value="Transposase-related"/>
</dbReference>
<evidence type="ECO:0000256" key="1">
    <source>
        <dbReference type="SAM" id="MobiDB-lite"/>
    </source>
</evidence>
<accession>A0A5E7SAJ4</accession>
<organism evidence="4 5">
    <name type="scientific">Pseudomonas fluorescens</name>
    <dbReference type="NCBI Taxonomy" id="294"/>
    <lineage>
        <taxon>Bacteria</taxon>
        <taxon>Pseudomonadati</taxon>
        <taxon>Pseudomonadota</taxon>
        <taxon>Gammaproteobacteria</taxon>
        <taxon>Pseudomonadales</taxon>
        <taxon>Pseudomonadaceae</taxon>
        <taxon>Pseudomonas</taxon>
    </lineage>
</organism>
<feature type="domain" description="Transposase IS66 zinc-finger binding" evidence="2">
    <location>
        <begin position="125"/>
        <end position="167"/>
    </location>
</feature>
<dbReference type="Pfam" id="PF13005">
    <property type="entry name" value="zf-IS66"/>
    <property type="match status" value="1"/>
</dbReference>
<evidence type="ECO:0000259" key="2">
    <source>
        <dbReference type="Pfam" id="PF13005"/>
    </source>
</evidence>
<dbReference type="Proteomes" id="UP000327191">
    <property type="component" value="Unassembled WGS sequence"/>
</dbReference>
<dbReference type="PANTHER" id="PTHR33678:SF1">
    <property type="entry name" value="BLL1576 PROTEIN"/>
    <property type="match status" value="1"/>
</dbReference>
<gene>
    <name evidence="4" type="ORF">PS938_00610</name>
</gene>
<proteinExistence type="predicted"/>
<feature type="region of interest" description="Disordered" evidence="1">
    <location>
        <begin position="87"/>
        <end position="112"/>
    </location>
</feature>
<protein>
    <submittedName>
        <fullName evidence="4">IS66 family transposase ISSal1</fullName>
    </submittedName>
</protein>
<dbReference type="Pfam" id="PF13007">
    <property type="entry name" value="LZ_Tnp_IS66"/>
    <property type="match status" value="1"/>
</dbReference>
<dbReference type="InterPro" id="IPR024463">
    <property type="entry name" value="Transposase_TnpC_homeodom"/>
</dbReference>
<reference evidence="4 5" key="1">
    <citation type="submission" date="2019-09" db="EMBL/GenBank/DDBJ databases">
        <authorList>
            <person name="Chandra G."/>
            <person name="Truman W A."/>
        </authorList>
    </citation>
    <scope>NUCLEOTIDE SEQUENCE [LARGE SCALE GENOMIC DNA]</scope>
    <source>
        <strain evidence="4">PS938</strain>
    </source>
</reference>